<dbReference type="EMBL" id="CACVAQ010000544">
    <property type="protein sequence ID" value="CAA6830269.1"/>
    <property type="molecule type" value="Genomic_DNA"/>
</dbReference>
<keyword evidence="1" id="KW-0805">Transcription regulation</keyword>
<sequence length="242" mass="28276">MLHLRIVLFFLKYKGLNIRNLSFESDKILSSLSEKNRAYFLSFTQALFFKKGKLIFYQEGIPTGVFLVNSGKAKIYKTGAYGKDQIFYLYKKGDLFGYHSLLCNENYEESCEAIEDCEILFINKYDFNLLLTKIPQIQSLIIQNISHEFGVLVNTITILAQKNLRERLALYLVILNERYQEEDRSRTQIVLPREDLANIIGTTRESLGRLLKEFREDRLIKIDKRAIEVINLKKVQKIANVE</sequence>
<dbReference type="GO" id="GO:0003700">
    <property type="term" value="F:DNA-binding transcription factor activity"/>
    <property type="evidence" value="ECO:0007669"/>
    <property type="project" value="TreeGrafter"/>
</dbReference>
<dbReference type="PANTHER" id="PTHR24567:SF26">
    <property type="entry name" value="REGULATORY PROTEIN YEIL"/>
    <property type="match status" value="1"/>
</dbReference>
<dbReference type="CDD" id="cd00038">
    <property type="entry name" value="CAP_ED"/>
    <property type="match status" value="1"/>
</dbReference>
<dbReference type="InterPro" id="IPR018490">
    <property type="entry name" value="cNMP-bd_dom_sf"/>
</dbReference>
<keyword evidence="2" id="KW-0238">DNA-binding</keyword>
<dbReference type="SUPFAM" id="SSF46785">
    <property type="entry name" value="Winged helix' DNA-binding domain"/>
    <property type="match status" value="1"/>
</dbReference>
<evidence type="ECO:0000256" key="3">
    <source>
        <dbReference type="ARBA" id="ARBA00023163"/>
    </source>
</evidence>
<evidence type="ECO:0000313" key="6">
    <source>
        <dbReference type="EMBL" id="CAA6830269.1"/>
    </source>
</evidence>
<dbReference type="GO" id="GO:0005829">
    <property type="term" value="C:cytosol"/>
    <property type="evidence" value="ECO:0007669"/>
    <property type="project" value="TreeGrafter"/>
</dbReference>
<dbReference type="SUPFAM" id="SSF51206">
    <property type="entry name" value="cAMP-binding domain-like"/>
    <property type="match status" value="1"/>
</dbReference>
<feature type="domain" description="HTH crp-type" evidence="5">
    <location>
        <begin position="162"/>
        <end position="233"/>
    </location>
</feature>
<dbReference type="PRINTS" id="PR00034">
    <property type="entry name" value="HTHCRP"/>
</dbReference>
<accession>A0A6S6UE59</accession>
<dbReference type="Pfam" id="PF00027">
    <property type="entry name" value="cNMP_binding"/>
    <property type="match status" value="1"/>
</dbReference>
<dbReference type="InterPro" id="IPR036390">
    <property type="entry name" value="WH_DNA-bd_sf"/>
</dbReference>
<dbReference type="AlphaFoldDB" id="A0A6S6UE59"/>
<keyword evidence="3" id="KW-0804">Transcription</keyword>
<dbReference type="Gene3D" id="2.60.120.10">
    <property type="entry name" value="Jelly Rolls"/>
    <property type="match status" value="1"/>
</dbReference>
<protein>
    <submittedName>
        <fullName evidence="6">Transcriptional regulator, Crp/Fnr family</fullName>
    </submittedName>
</protein>
<evidence type="ECO:0000256" key="1">
    <source>
        <dbReference type="ARBA" id="ARBA00023015"/>
    </source>
</evidence>
<evidence type="ECO:0000256" key="2">
    <source>
        <dbReference type="ARBA" id="ARBA00023125"/>
    </source>
</evidence>
<dbReference type="InterPro" id="IPR000595">
    <property type="entry name" value="cNMP-bd_dom"/>
</dbReference>
<dbReference type="SMART" id="SM00100">
    <property type="entry name" value="cNMP"/>
    <property type="match status" value="1"/>
</dbReference>
<organism evidence="6">
    <name type="scientific">uncultured Aureispira sp</name>
    <dbReference type="NCBI Taxonomy" id="1331704"/>
    <lineage>
        <taxon>Bacteria</taxon>
        <taxon>Pseudomonadati</taxon>
        <taxon>Bacteroidota</taxon>
        <taxon>Saprospiria</taxon>
        <taxon>Saprospirales</taxon>
        <taxon>Saprospiraceae</taxon>
        <taxon>Aureispira</taxon>
        <taxon>environmental samples</taxon>
    </lineage>
</organism>
<gene>
    <name evidence="6" type="ORF">HELGO_WM26949</name>
</gene>
<evidence type="ECO:0000259" key="4">
    <source>
        <dbReference type="PROSITE" id="PS50042"/>
    </source>
</evidence>
<dbReference type="PANTHER" id="PTHR24567">
    <property type="entry name" value="CRP FAMILY TRANSCRIPTIONAL REGULATORY PROTEIN"/>
    <property type="match status" value="1"/>
</dbReference>
<dbReference type="InterPro" id="IPR014710">
    <property type="entry name" value="RmlC-like_jellyroll"/>
</dbReference>
<dbReference type="GO" id="GO:0003677">
    <property type="term" value="F:DNA binding"/>
    <property type="evidence" value="ECO:0007669"/>
    <property type="project" value="UniProtKB-KW"/>
</dbReference>
<dbReference type="InterPro" id="IPR036388">
    <property type="entry name" value="WH-like_DNA-bd_sf"/>
</dbReference>
<dbReference type="Gene3D" id="1.10.10.10">
    <property type="entry name" value="Winged helix-like DNA-binding domain superfamily/Winged helix DNA-binding domain"/>
    <property type="match status" value="1"/>
</dbReference>
<dbReference type="SMART" id="SM00419">
    <property type="entry name" value="HTH_CRP"/>
    <property type="match status" value="1"/>
</dbReference>
<name>A0A6S6UE59_9BACT</name>
<proteinExistence type="predicted"/>
<reference evidence="6" key="1">
    <citation type="submission" date="2020-01" db="EMBL/GenBank/DDBJ databases">
        <authorList>
            <person name="Meier V. D."/>
            <person name="Meier V D."/>
        </authorList>
    </citation>
    <scope>NUCLEOTIDE SEQUENCE</scope>
    <source>
        <strain evidence="6">HLG_WM_MAG_10</strain>
    </source>
</reference>
<dbReference type="Pfam" id="PF13545">
    <property type="entry name" value="HTH_Crp_2"/>
    <property type="match status" value="1"/>
</dbReference>
<dbReference type="InterPro" id="IPR050397">
    <property type="entry name" value="Env_Response_Regulators"/>
</dbReference>
<evidence type="ECO:0000259" key="5">
    <source>
        <dbReference type="PROSITE" id="PS51063"/>
    </source>
</evidence>
<dbReference type="PROSITE" id="PS50042">
    <property type="entry name" value="CNMP_BINDING_3"/>
    <property type="match status" value="1"/>
</dbReference>
<feature type="domain" description="Cyclic nucleotide-binding" evidence="4">
    <location>
        <begin position="28"/>
        <end position="148"/>
    </location>
</feature>
<dbReference type="InterPro" id="IPR012318">
    <property type="entry name" value="HTH_CRP"/>
</dbReference>
<dbReference type="PROSITE" id="PS51063">
    <property type="entry name" value="HTH_CRP_2"/>
    <property type="match status" value="1"/>
</dbReference>